<dbReference type="Pfam" id="PF13305">
    <property type="entry name" value="TetR_C_33"/>
    <property type="match status" value="1"/>
</dbReference>
<dbReference type="Gene3D" id="1.10.10.60">
    <property type="entry name" value="Homeodomain-like"/>
    <property type="match status" value="1"/>
</dbReference>
<dbReference type="SUPFAM" id="SSF48498">
    <property type="entry name" value="Tetracyclin repressor-like, C-terminal domain"/>
    <property type="match status" value="1"/>
</dbReference>
<keyword evidence="2 4" id="KW-0238">DNA-binding</keyword>
<dbReference type="Pfam" id="PF00440">
    <property type="entry name" value="TetR_N"/>
    <property type="match status" value="1"/>
</dbReference>
<keyword evidence="7" id="KW-1185">Reference proteome</keyword>
<organism evidence="6 7">
    <name type="scientific">Leptospira ryugenii</name>
    <dbReference type="NCBI Taxonomy" id="1917863"/>
    <lineage>
        <taxon>Bacteria</taxon>
        <taxon>Pseudomonadati</taxon>
        <taxon>Spirochaetota</taxon>
        <taxon>Spirochaetia</taxon>
        <taxon>Leptospirales</taxon>
        <taxon>Leptospiraceae</taxon>
        <taxon>Leptospira</taxon>
    </lineage>
</organism>
<evidence type="ECO:0000256" key="2">
    <source>
        <dbReference type="ARBA" id="ARBA00023125"/>
    </source>
</evidence>
<dbReference type="InterPro" id="IPR009057">
    <property type="entry name" value="Homeodomain-like_sf"/>
</dbReference>
<gene>
    <name evidence="6" type="ORF">LPTSP4_14890</name>
</gene>
<dbReference type="EMBL" id="BFBB01000003">
    <property type="protein sequence ID" value="GBF49968.1"/>
    <property type="molecule type" value="Genomic_DNA"/>
</dbReference>
<accession>A0A2P2DZB0</accession>
<dbReference type="PANTHER" id="PTHR30055:SF234">
    <property type="entry name" value="HTH-TYPE TRANSCRIPTIONAL REGULATOR BETI"/>
    <property type="match status" value="1"/>
</dbReference>
<dbReference type="Proteomes" id="UP000245133">
    <property type="component" value="Unassembled WGS sequence"/>
</dbReference>
<name>A0A2P2DZB0_9LEPT</name>
<evidence type="ECO:0000259" key="5">
    <source>
        <dbReference type="PROSITE" id="PS50977"/>
    </source>
</evidence>
<keyword evidence="1" id="KW-0805">Transcription regulation</keyword>
<proteinExistence type="predicted"/>
<dbReference type="PANTHER" id="PTHR30055">
    <property type="entry name" value="HTH-TYPE TRANSCRIPTIONAL REGULATOR RUTR"/>
    <property type="match status" value="1"/>
</dbReference>
<reference evidence="6 7" key="1">
    <citation type="submission" date="2018-02" db="EMBL/GenBank/DDBJ databases">
        <title>Novel Leptospira species isolated from soil and water in Japan.</title>
        <authorList>
            <person name="Nakao R."/>
            <person name="Masuzawa T."/>
        </authorList>
    </citation>
    <scope>NUCLEOTIDE SEQUENCE [LARGE SCALE GENOMIC DNA]</scope>
    <source>
        <strain evidence="6 7">YH101</strain>
    </source>
</reference>
<dbReference type="InterPro" id="IPR001647">
    <property type="entry name" value="HTH_TetR"/>
</dbReference>
<dbReference type="InterPro" id="IPR025996">
    <property type="entry name" value="MT1864/Rv1816-like_C"/>
</dbReference>
<sequence length="195" mass="22102">MINQISESKVRIMETAVGIANAEGWDSLSVKKIADQLSITSAALYKHFESFEDLKIHISLFCFQEISELLEEVTLLRANSSARLEYLALLLRKFAVKQPGLFQASLFRGEKEPKELASLRNRSQKLLQDLFRDYSIPEDRLLSVSRSYRALIFGILSLEIKKSFGLPEKPEVSFREAVSIFLAGLASKYPEGRIV</sequence>
<evidence type="ECO:0000256" key="1">
    <source>
        <dbReference type="ARBA" id="ARBA00023015"/>
    </source>
</evidence>
<feature type="DNA-binding region" description="H-T-H motif" evidence="4">
    <location>
        <begin position="29"/>
        <end position="48"/>
    </location>
</feature>
<dbReference type="OrthoDB" id="9811084at2"/>
<evidence type="ECO:0000256" key="4">
    <source>
        <dbReference type="PROSITE-ProRule" id="PRU00335"/>
    </source>
</evidence>
<keyword evidence="3" id="KW-0804">Transcription</keyword>
<dbReference type="SUPFAM" id="SSF46689">
    <property type="entry name" value="Homeodomain-like"/>
    <property type="match status" value="1"/>
</dbReference>
<dbReference type="RefSeq" id="WP_108975306.1">
    <property type="nucleotide sequence ID" value="NZ_BFBB01000003.1"/>
</dbReference>
<evidence type="ECO:0000256" key="3">
    <source>
        <dbReference type="ARBA" id="ARBA00023163"/>
    </source>
</evidence>
<dbReference type="AlphaFoldDB" id="A0A2P2DZB0"/>
<dbReference type="PROSITE" id="PS50977">
    <property type="entry name" value="HTH_TETR_2"/>
    <property type="match status" value="1"/>
</dbReference>
<dbReference type="GO" id="GO:0000976">
    <property type="term" value="F:transcription cis-regulatory region binding"/>
    <property type="evidence" value="ECO:0007669"/>
    <property type="project" value="TreeGrafter"/>
</dbReference>
<protein>
    <recommendedName>
        <fullName evidence="5">HTH tetR-type domain-containing protein</fullName>
    </recommendedName>
</protein>
<dbReference type="InterPro" id="IPR050109">
    <property type="entry name" value="HTH-type_TetR-like_transc_reg"/>
</dbReference>
<dbReference type="GO" id="GO:0003700">
    <property type="term" value="F:DNA-binding transcription factor activity"/>
    <property type="evidence" value="ECO:0007669"/>
    <property type="project" value="TreeGrafter"/>
</dbReference>
<evidence type="ECO:0000313" key="7">
    <source>
        <dbReference type="Proteomes" id="UP000245133"/>
    </source>
</evidence>
<evidence type="ECO:0000313" key="6">
    <source>
        <dbReference type="EMBL" id="GBF49968.1"/>
    </source>
</evidence>
<dbReference type="Gene3D" id="1.10.357.10">
    <property type="entry name" value="Tetracycline Repressor, domain 2"/>
    <property type="match status" value="1"/>
</dbReference>
<comment type="caution">
    <text evidence="6">The sequence shown here is derived from an EMBL/GenBank/DDBJ whole genome shotgun (WGS) entry which is preliminary data.</text>
</comment>
<feature type="domain" description="HTH tetR-type" evidence="5">
    <location>
        <begin position="6"/>
        <end position="66"/>
    </location>
</feature>
<dbReference type="InterPro" id="IPR036271">
    <property type="entry name" value="Tet_transcr_reg_TetR-rel_C_sf"/>
</dbReference>